<dbReference type="RefSeq" id="WP_058244214.1">
    <property type="nucleotide sequence ID" value="NZ_CYSB01000040.1"/>
</dbReference>
<reference evidence="2 4" key="1">
    <citation type="submission" date="2015-09" db="EMBL/GenBank/DDBJ databases">
        <authorList>
            <person name="Rodrigo-Torres L."/>
            <person name="Arahal D.R."/>
        </authorList>
    </citation>
    <scope>NUCLEOTIDE SEQUENCE [LARGE SCALE GENOMIC DNA]</scope>
    <source>
        <strain evidence="2 4">CECT 5118</strain>
    </source>
</reference>
<dbReference type="OrthoDB" id="9816009at2"/>
<sequence length="174" mass="18490">MLDVLLMIVAMAVGGGEGNQGAEMANDTAAPATPAPVETAEPAAAAPVVAEAEPQVATGKFTTATEVKPILTMTKGNWVAVREYDGHDLVYFTHLMSWRCGLSAMRYSLNDGPLQVYDLPPCDEASATPNAIPSDWLPISGLPPQSVEKVYVEIFYDDLSTDSASFDRAGVEIQ</sequence>
<organism evidence="3 5">
    <name type="scientific">Thalassovita autumnalis</name>
    <dbReference type="NCBI Taxonomy" id="2072972"/>
    <lineage>
        <taxon>Bacteria</taxon>
        <taxon>Pseudomonadati</taxon>
        <taxon>Pseudomonadota</taxon>
        <taxon>Alphaproteobacteria</taxon>
        <taxon>Rhodobacterales</taxon>
        <taxon>Roseobacteraceae</taxon>
        <taxon>Thalassovita</taxon>
    </lineage>
</organism>
<dbReference type="AlphaFoldDB" id="A0A0P1FVH9"/>
<feature type="region of interest" description="Disordered" evidence="1">
    <location>
        <begin position="19"/>
        <end position="41"/>
    </location>
</feature>
<evidence type="ECO:0000256" key="1">
    <source>
        <dbReference type="SAM" id="MobiDB-lite"/>
    </source>
</evidence>
<evidence type="ECO:0000313" key="3">
    <source>
        <dbReference type="EMBL" id="CUH73057.1"/>
    </source>
</evidence>
<name>A0A0P1FVH9_9RHOB</name>
<keyword evidence="4" id="KW-1185">Reference proteome</keyword>
<feature type="compositionally biased region" description="Low complexity" evidence="1">
    <location>
        <begin position="28"/>
        <end position="41"/>
    </location>
</feature>
<protein>
    <submittedName>
        <fullName evidence="3">Uncharacterized protein</fullName>
    </submittedName>
</protein>
<evidence type="ECO:0000313" key="2">
    <source>
        <dbReference type="EMBL" id="CUH69654.1"/>
    </source>
</evidence>
<dbReference type="EMBL" id="CYSC01000035">
    <property type="protein sequence ID" value="CUH73057.1"/>
    <property type="molecule type" value="Genomic_DNA"/>
</dbReference>
<reference evidence="3 5" key="2">
    <citation type="submission" date="2015-09" db="EMBL/GenBank/DDBJ databases">
        <authorList>
            <consortium name="Swine Surveillance"/>
        </authorList>
    </citation>
    <scope>NUCLEOTIDE SEQUENCE [LARGE SCALE GENOMIC DNA]</scope>
    <source>
        <strain evidence="3 5">5120</strain>
    </source>
</reference>
<accession>A0A0P1FVH9</accession>
<gene>
    <name evidence="2" type="ORF">TL5118_03624</name>
    <name evidence="3" type="ORF">TL5120_02864</name>
</gene>
<evidence type="ECO:0000313" key="4">
    <source>
        <dbReference type="Proteomes" id="UP000051086"/>
    </source>
</evidence>
<dbReference type="Proteomes" id="UP000051086">
    <property type="component" value="Unassembled WGS sequence"/>
</dbReference>
<dbReference type="Proteomes" id="UP000051887">
    <property type="component" value="Unassembled WGS sequence"/>
</dbReference>
<dbReference type="EMBL" id="CYSB01000040">
    <property type="protein sequence ID" value="CUH69654.1"/>
    <property type="molecule type" value="Genomic_DNA"/>
</dbReference>
<evidence type="ECO:0000313" key="5">
    <source>
        <dbReference type="Proteomes" id="UP000051887"/>
    </source>
</evidence>
<proteinExistence type="predicted"/>